<name>A0A8X6HX26_TRICU</name>
<evidence type="ECO:0000256" key="1">
    <source>
        <dbReference type="SAM" id="Phobius"/>
    </source>
</evidence>
<dbReference type="EMBL" id="BMAO01039440">
    <property type="protein sequence ID" value="GFR31454.1"/>
    <property type="molecule type" value="Genomic_DNA"/>
</dbReference>
<protein>
    <submittedName>
        <fullName evidence="2">Uncharacterized protein</fullName>
    </submittedName>
</protein>
<dbReference type="OrthoDB" id="10327339at2759"/>
<keyword evidence="1" id="KW-0812">Transmembrane</keyword>
<keyword evidence="1" id="KW-0472">Membrane</keyword>
<organism evidence="2 3">
    <name type="scientific">Trichonephila clavata</name>
    <name type="common">Joro spider</name>
    <name type="synonym">Nephila clavata</name>
    <dbReference type="NCBI Taxonomy" id="2740835"/>
    <lineage>
        <taxon>Eukaryota</taxon>
        <taxon>Metazoa</taxon>
        <taxon>Ecdysozoa</taxon>
        <taxon>Arthropoda</taxon>
        <taxon>Chelicerata</taxon>
        <taxon>Arachnida</taxon>
        <taxon>Araneae</taxon>
        <taxon>Araneomorphae</taxon>
        <taxon>Entelegynae</taxon>
        <taxon>Araneoidea</taxon>
        <taxon>Nephilidae</taxon>
        <taxon>Trichonephila</taxon>
    </lineage>
</organism>
<dbReference type="AlphaFoldDB" id="A0A8X6HX26"/>
<gene>
    <name evidence="2" type="ORF">TNCT_662041</name>
</gene>
<comment type="caution">
    <text evidence="2">The sequence shown here is derived from an EMBL/GenBank/DDBJ whole genome shotgun (WGS) entry which is preliminary data.</text>
</comment>
<proteinExistence type="predicted"/>
<keyword evidence="1" id="KW-1133">Transmembrane helix</keyword>
<accession>A0A8X6HX26</accession>
<evidence type="ECO:0000313" key="2">
    <source>
        <dbReference type="EMBL" id="GFR31454.1"/>
    </source>
</evidence>
<dbReference type="Proteomes" id="UP000887116">
    <property type="component" value="Unassembled WGS sequence"/>
</dbReference>
<evidence type="ECO:0000313" key="3">
    <source>
        <dbReference type="Proteomes" id="UP000887116"/>
    </source>
</evidence>
<keyword evidence="3" id="KW-1185">Reference proteome</keyword>
<sequence length="328" mass="38948">MQHLRVSNTSNIYKTIPRKRKMGVEENVLTELMKDMTLEDNTKFRDLVMYITYKSLLRCELPQEVAFRIEQMTYPEFDETLETVDNLSFIFKDKFDEIFAEYKDDILKSETTCFSIVLKCCFVLCYNPSLFLFLLTCVFISRTIIFCFKKNKCYRILRHCKHCLLSLYKKELSCILLTGDDLKKLYRYCSRLNELMSKEIKRDEFGRVPVLQRGWVRIASNLIGNCAKELDFAFTDFDLMYMEQEFKYSLSDNDMELDNDTDFNCEEHISERTRILDSTNAHNSRKKSSDDSMQIEINYFVGMDSKIVSFICQHCKRVCVEELFRGFT</sequence>
<feature type="transmembrane region" description="Helical" evidence="1">
    <location>
        <begin position="130"/>
        <end position="148"/>
    </location>
</feature>
<reference evidence="2" key="1">
    <citation type="submission" date="2020-07" db="EMBL/GenBank/DDBJ databases">
        <title>Multicomponent nature underlies the extraordinary mechanical properties of spider dragline silk.</title>
        <authorList>
            <person name="Kono N."/>
            <person name="Nakamura H."/>
            <person name="Mori M."/>
            <person name="Yoshida Y."/>
            <person name="Ohtoshi R."/>
            <person name="Malay A.D."/>
            <person name="Moran D.A.P."/>
            <person name="Tomita M."/>
            <person name="Numata K."/>
            <person name="Arakawa K."/>
        </authorList>
    </citation>
    <scope>NUCLEOTIDE SEQUENCE</scope>
</reference>